<keyword evidence="7 9" id="KW-0408">Iron</keyword>
<evidence type="ECO:0000256" key="8">
    <source>
        <dbReference type="ARBA" id="ARBA00023033"/>
    </source>
</evidence>
<dbReference type="PANTHER" id="PTHR46300:SF7">
    <property type="entry name" value="P450, PUTATIVE (EUROFUNG)-RELATED"/>
    <property type="match status" value="1"/>
</dbReference>
<dbReference type="GO" id="GO:0004497">
    <property type="term" value="F:monooxygenase activity"/>
    <property type="evidence" value="ECO:0007669"/>
    <property type="project" value="UniProtKB-KW"/>
</dbReference>
<dbReference type="InterPro" id="IPR050364">
    <property type="entry name" value="Cytochrome_P450_fung"/>
</dbReference>
<comment type="pathway">
    <text evidence="2">Secondary metabolite biosynthesis.</text>
</comment>
<evidence type="ECO:0000256" key="4">
    <source>
        <dbReference type="ARBA" id="ARBA00022617"/>
    </source>
</evidence>
<dbReference type="PRINTS" id="PR00463">
    <property type="entry name" value="EP450I"/>
</dbReference>
<evidence type="ECO:0000256" key="5">
    <source>
        <dbReference type="ARBA" id="ARBA00022723"/>
    </source>
</evidence>
<dbReference type="EMBL" id="CAJMXA010004156">
    <property type="protein sequence ID" value="CAE6536049.1"/>
    <property type="molecule type" value="Genomic_DNA"/>
</dbReference>
<dbReference type="PANTHER" id="PTHR46300">
    <property type="entry name" value="P450, PUTATIVE (EUROFUNG)-RELATED-RELATED"/>
    <property type="match status" value="1"/>
</dbReference>
<feature type="non-terminal residue" evidence="11">
    <location>
        <position position="1"/>
    </location>
</feature>
<dbReference type="InterPro" id="IPR036396">
    <property type="entry name" value="Cyt_P450_sf"/>
</dbReference>
<dbReference type="GO" id="GO:0016705">
    <property type="term" value="F:oxidoreductase activity, acting on paired donors, with incorporation or reduction of molecular oxygen"/>
    <property type="evidence" value="ECO:0007669"/>
    <property type="project" value="InterPro"/>
</dbReference>
<evidence type="ECO:0000256" key="2">
    <source>
        <dbReference type="ARBA" id="ARBA00005179"/>
    </source>
</evidence>
<keyword evidence="6" id="KW-0560">Oxidoreductase</keyword>
<evidence type="ECO:0000313" key="12">
    <source>
        <dbReference type="Proteomes" id="UP000663853"/>
    </source>
</evidence>
<evidence type="ECO:0000313" key="11">
    <source>
        <dbReference type="EMBL" id="CAE6536049.1"/>
    </source>
</evidence>
<comment type="similarity">
    <text evidence="3">Belongs to the cytochrome P450 family.</text>
</comment>
<keyword evidence="4 9" id="KW-0349">Heme</keyword>
<feature type="region of interest" description="Disordered" evidence="10">
    <location>
        <begin position="21"/>
        <end position="48"/>
    </location>
</feature>
<feature type="compositionally biased region" description="Polar residues" evidence="10">
    <location>
        <begin position="32"/>
        <end position="48"/>
    </location>
</feature>
<keyword evidence="8" id="KW-0503">Monooxygenase</keyword>
<accession>A0A8H3DRR4</accession>
<dbReference type="Gene3D" id="1.10.630.10">
    <property type="entry name" value="Cytochrome P450"/>
    <property type="match status" value="1"/>
</dbReference>
<keyword evidence="5 9" id="KW-0479">Metal-binding</keyword>
<dbReference type="Pfam" id="PF00067">
    <property type="entry name" value="p450"/>
    <property type="match status" value="1"/>
</dbReference>
<reference evidence="11" key="1">
    <citation type="submission" date="2021-01" db="EMBL/GenBank/DDBJ databases">
        <authorList>
            <person name="Kaushik A."/>
        </authorList>
    </citation>
    <scope>NUCLEOTIDE SEQUENCE</scope>
    <source>
        <strain evidence="11">AG6-10EEA</strain>
    </source>
</reference>
<dbReference type="GO" id="GO:0005506">
    <property type="term" value="F:iron ion binding"/>
    <property type="evidence" value="ECO:0007669"/>
    <property type="project" value="InterPro"/>
</dbReference>
<organism evidence="11 12">
    <name type="scientific">Rhizoctonia solani</name>
    <dbReference type="NCBI Taxonomy" id="456999"/>
    <lineage>
        <taxon>Eukaryota</taxon>
        <taxon>Fungi</taxon>
        <taxon>Dikarya</taxon>
        <taxon>Basidiomycota</taxon>
        <taxon>Agaricomycotina</taxon>
        <taxon>Agaricomycetes</taxon>
        <taxon>Cantharellales</taxon>
        <taxon>Ceratobasidiaceae</taxon>
        <taxon>Rhizoctonia</taxon>
    </lineage>
</organism>
<evidence type="ECO:0000256" key="9">
    <source>
        <dbReference type="PIRSR" id="PIRSR602401-1"/>
    </source>
</evidence>
<evidence type="ECO:0000256" key="1">
    <source>
        <dbReference type="ARBA" id="ARBA00001971"/>
    </source>
</evidence>
<evidence type="ECO:0008006" key="13">
    <source>
        <dbReference type="Google" id="ProtNLM"/>
    </source>
</evidence>
<protein>
    <recommendedName>
        <fullName evidence="13">Cytochrome P450</fullName>
    </recommendedName>
</protein>
<gene>
    <name evidence="11" type="ORF">RDB_LOCUS179466</name>
</gene>
<name>A0A8H3DRR4_9AGAM</name>
<dbReference type="PRINTS" id="PR00385">
    <property type="entry name" value="P450"/>
</dbReference>
<dbReference type="GO" id="GO:0020037">
    <property type="term" value="F:heme binding"/>
    <property type="evidence" value="ECO:0007669"/>
    <property type="project" value="InterPro"/>
</dbReference>
<comment type="cofactor">
    <cofactor evidence="1 9">
        <name>heme</name>
        <dbReference type="ChEBI" id="CHEBI:30413"/>
    </cofactor>
</comment>
<evidence type="ECO:0000256" key="7">
    <source>
        <dbReference type="ARBA" id="ARBA00023004"/>
    </source>
</evidence>
<evidence type="ECO:0000256" key="10">
    <source>
        <dbReference type="SAM" id="MobiDB-lite"/>
    </source>
</evidence>
<dbReference type="Proteomes" id="UP000663853">
    <property type="component" value="Unassembled WGS sequence"/>
</dbReference>
<dbReference type="SUPFAM" id="SSF48264">
    <property type="entry name" value="Cytochrome P450"/>
    <property type="match status" value="1"/>
</dbReference>
<dbReference type="InterPro" id="IPR002401">
    <property type="entry name" value="Cyt_P450_E_grp-I"/>
</dbReference>
<evidence type="ECO:0000256" key="3">
    <source>
        <dbReference type="ARBA" id="ARBA00010617"/>
    </source>
</evidence>
<feature type="binding site" description="axial binding residue" evidence="9">
    <location>
        <position position="245"/>
    </location>
    <ligand>
        <name>heme</name>
        <dbReference type="ChEBI" id="CHEBI:30413"/>
    </ligand>
    <ligandPart>
        <name>Fe</name>
        <dbReference type="ChEBI" id="CHEBI:18248"/>
    </ligandPart>
</feature>
<dbReference type="InterPro" id="IPR001128">
    <property type="entry name" value="Cyt_P450"/>
</dbReference>
<comment type="caution">
    <text evidence="11">The sequence shown here is derived from an EMBL/GenBank/DDBJ whole genome shotgun (WGS) entry which is preliminary data.</text>
</comment>
<proteinExistence type="inferred from homology"/>
<dbReference type="AlphaFoldDB" id="A0A8H3DRR4"/>
<sequence length="295" mass="32902">AVPPTVPGHWFFKNQRLIGAPWKDGDNERGNSTDMCSTNNSNHSKALSGSVQDSVVKETFEPFLDKALRGVAQLPPYTSNLIEQKDRKNINDEDIYLVKWTSSAMFGAGSTTVTTALINPFIFAMCIHLEIASKVQAEIDTQVGRDRIPTLDDQGVLTYTDAVLKEVIRFYPVFPLGLEHRASGDIEVRGYRVKKGTIIEGNIWALMHDPVLYPDPNTFNPDRFLKSTPDTDPRRFLFGFGRRICSGQHVANNSTLTMCAAFMGVFDISASSETANKATQCSREPWKMMKPYGPM</sequence>
<evidence type="ECO:0000256" key="6">
    <source>
        <dbReference type="ARBA" id="ARBA00023002"/>
    </source>
</evidence>